<dbReference type="Gene3D" id="1.20.1280.50">
    <property type="match status" value="1"/>
</dbReference>
<reference evidence="2" key="2">
    <citation type="submission" date="2021-12" db="EMBL/GenBank/DDBJ databases">
        <title>Resequencing data analysis of finger millet.</title>
        <authorList>
            <person name="Hatakeyama M."/>
            <person name="Aluri S."/>
            <person name="Balachadran M.T."/>
            <person name="Sivarajan S.R."/>
            <person name="Poveda L."/>
            <person name="Shimizu-Inatsugi R."/>
            <person name="Schlapbach R."/>
            <person name="Sreeman S.M."/>
            <person name="Shimizu K.K."/>
        </authorList>
    </citation>
    <scope>NUCLEOTIDE SEQUENCE</scope>
</reference>
<gene>
    <name evidence="2" type="primary">gb26843</name>
    <name evidence="2" type="ORF">PR202_gb26843</name>
</gene>
<proteinExistence type="predicted"/>
<sequence>MSCLGSPAPSTPTRSAYLHPVFSFLSNDLSMPEATHCQDVIKFIPADLVLRIFGTLEVPDLLSAAAVCRSWRSGYKLDHRLDVSPLFRGPCLVFSTVDREADAATLLCLSDGKRHHVTLPNPPFRSRYVVGSSHGWLVTADEQSELSLVNPITRAQIALPPVKTMKNVGLRFTKNKVLHSYVLYHMDVSVGLRNRYMFARREFYDPDEARHFLYKRVALSADPSSGNCIVMIIHWFQDLMEQVLYCLVLVFI</sequence>
<dbReference type="Pfam" id="PF03478">
    <property type="entry name" value="Beta-prop_KIB1-4"/>
    <property type="match status" value="1"/>
</dbReference>
<name>A0AAV5FSZ4_ELECO</name>
<dbReference type="InterPro" id="IPR036047">
    <property type="entry name" value="F-box-like_dom_sf"/>
</dbReference>
<evidence type="ECO:0000313" key="3">
    <source>
        <dbReference type="Proteomes" id="UP001054889"/>
    </source>
</evidence>
<organism evidence="2 3">
    <name type="scientific">Eleusine coracana subsp. coracana</name>
    <dbReference type="NCBI Taxonomy" id="191504"/>
    <lineage>
        <taxon>Eukaryota</taxon>
        <taxon>Viridiplantae</taxon>
        <taxon>Streptophyta</taxon>
        <taxon>Embryophyta</taxon>
        <taxon>Tracheophyta</taxon>
        <taxon>Spermatophyta</taxon>
        <taxon>Magnoliopsida</taxon>
        <taxon>Liliopsida</taxon>
        <taxon>Poales</taxon>
        <taxon>Poaceae</taxon>
        <taxon>PACMAD clade</taxon>
        <taxon>Chloridoideae</taxon>
        <taxon>Cynodonteae</taxon>
        <taxon>Eleusininae</taxon>
        <taxon>Eleusine</taxon>
    </lineage>
</organism>
<reference evidence="2" key="1">
    <citation type="journal article" date="2018" name="DNA Res.">
        <title>Multiple hybrid de novo genome assembly of finger millet, an orphan allotetraploid crop.</title>
        <authorList>
            <person name="Hatakeyama M."/>
            <person name="Aluri S."/>
            <person name="Balachadran M.T."/>
            <person name="Sivarajan S.R."/>
            <person name="Patrignani A."/>
            <person name="Gruter S."/>
            <person name="Poveda L."/>
            <person name="Shimizu-Inatsugi R."/>
            <person name="Baeten J."/>
            <person name="Francoijs K.J."/>
            <person name="Nataraja K.N."/>
            <person name="Reddy Y.A.N."/>
            <person name="Phadnis S."/>
            <person name="Ravikumar R.L."/>
            <person name="Schlapbach R."/>
            <person name="Sreeman S.M."/>
            <person name="Shimizu K.K."/>
        </authorList>
    </citation>
    <scope>NUCLEOTIDE SEQUENCE</scope>
</reference>
<dbReference type="InterPro" id="IPR001810">
    <property type="entry name" value="F-box_dom"/>
</dbReference>
<feature type="domain" description="F-box" evidence="1">
    <location>
        <begin position="38"/>
        <end position="73"/>
    </location>
</feature>
<protein>
    <recommendedName>
        <fullName evidence="1">F-box domain-containing protein</fullName>
    </recommendedName>
</protein>
<dbReference type="PANTHER" id="PTHR44586">
    <property type="entry name" value="F-BOX DOMAIN CONTAINING PROTEIN, EXPRESSED"/>
    <property type="match status" value="1"/>
</dbReference>
<dbReference type="PROSITE" id="PS50181">
    <property type="entry name" value="FBOX"/>
    <property type="match status" value="1"/>
</dbReference>
<accession>A0AAV5FSZ4</accession>
<dbReference type="Proteomes" id="UP001054889">
    <property type="component" value="Unassembled WGS sequence"/>
</dbReference>
<dbReference type="PANTHER" id="PTHR44586:SF26">
    <property type="entry name" value="F-BOX DOMAIN-CONTAINING PROTEIN"/>
    <property type="match status" value="1"/>
</dbReference>
<keyword evidence="3" id="KW-1185">Reference proteome</keyword>
<dbReference type="InterPro" id="IPR005174">
    <property type="entry name" value="KIB1-4_b-propeller"/>
</dbReference>
<evidence type="ECO:0000259" key="1">
    <source>
        <dbReference type="PROSITE" id="PS50181"/>
    </source>
</evidence>
<dbReference type="Pfam" id="PF12937">
    <property type="entry name" value="F-box-like"/>
    <property type="match status" value="1"/>
</dbReference>
<comment type="caution">
    <text evidence="2">The sequence shown here is derived from an EMBL/GenBank/DDBJ whole genome shotgun (WGS) entry which is preliminary data.</text>
</comment>
<dbReference type="EMBL" id="BQKI01000095">
    <property type="protein sequence ID" value="GJN37850.1"/>
    <property type="molecule type" value="Genomic_DNA"/>
</dbReference>
<dbReference type="AlphaFoldDB" id="A0AAV5FSZ4"/>
<dbReference type="SUPFAM" id="SSF81383">
    <property type="entry name" value="F-box domain"/>
    <property type="match status" value="1"/>
</dbReference>
<evidence type="ECO:0000313" key="2">
    <source>
        <dbReference type="EMBL" id="GJN37850.1"/>
    </source>
</evidence>